<protein>
    <recommendedName>
        <fullName evidence="5">Putative 3-methyladenine DNA glycosylase</fullName>
        <ecNumber evidence="5">3.2.2.-</ecNumber>
    </recommendedName>
</protein>
<dbReference type="HAMAP" id="MF_00527">
    <property type="entry name" value="3MGH"/>
    <property type="match status" value="1"/>
</dbReference>
<dbReference type="InterPro" id="IPR011034">
    <property type="entry name" value="Formyl_transferase-like_C_sf"/>
</dbReference>
<evidence type="ECO:0000256" key="2">
    <source>
        <dbReference type="ARBA" id="ARBA00022763"/>
    </source>
</evidence>
<gene>
    <name evidence="7" type="ORF">GCM10009804_49360</name>
</gene>
<evidence type="ECO:0000256" key="1">
    <source>
        <dbReference type="ARBA" id="ARBA00009232"/>
    </source>
</evidence>
<name>A0ABP4PV91_9ACTN</name>
<keyword evidence="2 5" id="KW-0227">DNA damage</keyword>
<comment type="caution">
    <text evidence="7">The sequence shown here is derived from an EMBL/GenBank/DDBJ whole genome shotgun (WGS) entry which is preliminary data.</text>
</comment>
<accession>A0ABP4PV91</accession>
<evidence type="ECO:0000256" key="3">
    <source>
        <dbReference type="ARBA" id="ARBA00022801"/>
    </source>
</evidence>
<feature type="region of interest" description="Disordered" evidence="6">
    <location>
        <begin position="114"/>
        <end position="195"/>
    </location>
</feature>
<dbReference type="NCBIfam" id="TIGR00567">
    <property type="entry name" value="3mg"/>
    <property type="match status" value="1"/>
</dbReference>
<keyword evidence="4 5" id="KW-0234">DNA repair</keyword>
<dbReference type="Proteomes" id="UP001501705">
    <property type="component" value="Unassembled WGS sequence"/>
</dbReference>
<dbReference type="PANTHER" id="PTHR10429:SF0">
    <property type="entry name" value="DNA-3-METHYLADENINE GLYCOSYLASE"/>
    <property type="match status" value="1"/>
</dbReference>
<dbReference type="RefSeq" id="WP_425553379.1">
    <property type="nucleotide sequence ID" value="NZ_BAAAPH010000016.1"/>
</dbReference>
<evidence type="ECO:0000313" key="8">
    <source>
        <dbReference type="Proteomes" id="UP001501705"/>
    </source>
</evidence>
<keyword evidence="3 5" id="KW-0378">Hydrolase</keyword>
<evidence type="ECO:0000256" key="6">
    <source>
        <dbReference type="SAM" id="MobiDB-lite"/>
    </source>
</evidence>
<evidence type="ECO:0000256" key="5">
    <source>
        <dbReference type="HAMAP-Rule" id="MF_00527"/>
    </source>
</evidence>
<evidence type="ECO:0000313" key="7">
    <source>
        <dbReference type="EMBL" id="GAA1587358.1"/>
    </source>
</evidence>
<dbReference type="EC" id="3.2.2.-" evidence="5"/>
<organism evidence="7 8">
    <name type="scientific">Kribbella hippodromi</name>
    <dbReference type="NCBI Taxonomy" id="434347"/>
    <lineage>
        <taxon>Bacteria</taxon>
        <taxon>Bacillati</taxon>
        <taxon>Actinomycetota</taxon>
        <taxon>Actinomycetes</taxon>
        <taxon>Propionibacteriales</taxon>
        <taxon>Kribbellaceae</taxon>
        <taxon>Kribbella</taxon>
    </lineage>
</organism>
<sequence length="274" mass="29126">MPVRRGLLAGPVLDVAPKLLGMVLRSTTQEGTVAVRLTEVEAYDGANDPGSHAYRGPTARTEVMFGPPGFLYVYFTYGMHFCMNVVAGPDGKPSAVLLRAGEVIEGLDLARTRRGHPTEEQPAFNQTAPAALEQPHAARKETPSIRGEAPDIRGEAPDIRGEVPGGGGVPGVESAASGVRQGPVVKRPKASPDRDLARGPARLCVALGIGRAANGIDLLAKHSPIQLLPGPGYDGEPSTGPRVGLRDAADRPWRFWIPNDPTVSPYRPHVPKRR</sequence>
<reference evidence="8" key="1">
    <citation type="journal article" date="2019" name="Int. J. Syst. Evol. Microbiol.">
        <title>The Global Catalogue of Microorganisms (GCM) 10K type strain sequencing project: providing services to taxonomists for standard genome sequencing and annotation.</title>
        <authorList>
            <consortium name="The Broad Institute Genomics Platform"/>
            <consortium name="The Broad Institute Genome Sequencing Center for Infectious Disease"/>
            <person name="Wu L."/>
            <person name="Ma J."/>
        </authorList>
    </citation>
    <scope>NUCLEOTIDE SEQUENCE [LARGE SCALE GENOMIC DNA]</scope>
    <source>
        <strain evidence="8">JCM 15572</strain>
    </source>
</reference>
<dbReference type="InterPro" id="IPR036995">
    <property type="entry name" value="MPG_sf"/>
</dbReference>
<dbReference type="Pfam" id="PF02245">
    <property type="entry name" value="Pur_DNA_glyco"/>
    <property type="match status" value="2"/>
</dbReference>
<dbReference type="PANTHER" id="PTHR10429">
    <property type="entry name" value="DNA-3-METHYLADENINE GLYCOSYLASE"/>
    <property type="match status" value="1"/>
</dbReference>
<dbReference type="CDD" id="cd00540">
    <property type="entry name" value="AAG"/>
    <property type="match status" value="1"/>
</dbReference>
<dbReference type="InterPro" id="IPR003180">
    <property type="entry name" value="MPG"/>
</dbReference>
<feature type="compositionally biased region" description="Basic and acidic residues" evidence="6">
    <location>
        <begin position="136"/>
        <end position="161"/>
    </location>
</feature>
<comment type="similarity">
    <text evidence="1 5">Belongs to the DNA glycosylase MPG family.</text>
</comment>
<dbReference type="Gene3D" id="3.10.300.10">
    <property type="entry name" value="Methylpurine-DNA glycosylase (MPG)"/>
    <property type="match status" value="1"/>
</dbReference>
<keyword evidence="8" id="KW-1185">Reference proteome</keyword>
<proteinExistence type="inferred from homology"/>
<dbReference type="SUPFAM" id="SSF50486">
    <property type="entry name" value="FMT C-terminal domain-like"/>
    <property type="match status" value="1"/>
</dbReference>
<dbReference type="EMBL" id="BAAAPH010000016">
    <property type="protein sequence ID" value="GAA1587358.1"/>
    <property type="molecule type" value="Genomic_DNA"/>
</dbReference>
<evidence type="ECO:0000256" key="4">
    <source>
        <dbReference type="ARBA" id="ARBA00023204"/>
    </source>
</evidence>